<dbReference type="SUPFAM" id="SSF48208">
    <property type="entry name" value="Six-hairpin glycosidases"/>
    <property type="match status" value="1"/>
</dbReference>
<feature type="domain" description="Spermatogenesis-associated protein 20-like TRX" evidence="1">
    <location>
        <begin position="2"/>
        <end position="163"/>
    </location>
</feature>
<dbReference type="PIRSF" id="PIRSF006402">
    <property type="entry name" value="UCP006402_thioredoxin"/>
    <property type="match status" value="1"/>
</dbReference>
<accession>A0A6J4V341</accession>
<dbReference type="InterPro" id="IPR024705">
    <property type="entry name" value="Ssp411"/>
</dbReference>
<name>A0A6J4V341_9BACT</name>
<organism evidence="2">
    <name type="scientific">uncultured Thermomicrobiales bacterium</name>
    <dbReference type="NCBI Taxonomy" id="1645740"/>
    <lineage>
        <taxon>Bacteria</taxon>
        <taxon>Pseudomonadati</taxon>
        <taxon>Thermomicrobiota</taxon>
        <taxon>Thermomicrobia</taxon>
        <taxon>Thermomicrobiales</taxon>
        <taxon>environmental samples</taxon>
    </lineage>
</organism>
<protein>
    <submittedName>
        <fullName evidence="2">Uncharacterized protein YyaL</fullName>
    </submittedName>
</protein>
<dbReference type="EMBL" id="CADCWL010000116">
    <property type="protein sequence ID" value="CAA9567641.1"/>
    <property type="molecule type" value="Genomic_DNA"/>
</dbReference>
<sequence>MPNRLAQETSPYLLQHQDNPVDWFPWGPEALAKAREEDKPILVSIGYSACHWCHVMEHESFEDPAIAERMNELFVNVKVDREERPDLDAIYMSAVQAMTGHGGWPLNAFLTPEGVPFYAGTYFPPQDRQGMPGFPKILDAVAAAYRDRRGEVDENAEQMRAYLDQATRATPQPGELSPTLAERALRGMHRSFDGENGGFGGAPKFPQPANLEFLLRHWKRTGDDRAAAMVHLTLDAMANGGIYDQVGGGFHRYAVDAIWLVPHFEKMLYDNAQLARVYLDAARAFDEPEYRRVATETLEYVAREMTGPEGGFYATQDADSEGEEGKFYVWTPAELAAVLGEEDAAVVGAYYGATPRGNFEGATILNVPRPAEEVAAELGVSPEALLATTAAARPKLYEAREERVHPGRDDKVITSWNGLMLRAFAEGSRVLERPDFREIAERNAAFLLETLRRDGRLLRTYKDGQAKLDGYLEDYAFLIDGLISLYQATFERRWIDEALALTETMVAEFADENGAGFYDTGAHHEALVARPRDLQDGATPAGTSVAADVLLRLGAMTGNEEYTRRGERVLAMLAEPMAEQPVGFGRVLSALEFALGTPKEVALAGERGDPAFEVLADAVWTRYEPNVVLGYADQVDPSLAERLPFLAERPPRDGQATAYVCERYACLPPVTDPEGLLAQLASGTGVSWQEL</sequence>
<dbReference type="CDD" id="cd02955">
    <property type="entry name" value="SSP411"/>
    <property type="match status" value="1"/>
</dbReference>
<dbReference type="AlphaFoldDB" id="A0A6J4V341"/>
<dbReference type="PANTHER" id="PTHR42899">
    <property type="entry name" value="SPERMATOGENESIS-ASSOCIATED PROTEIN 20"/>
    <property type="match status" value="1"/>
</dbReference>
<gene>
    <name evidence="2" type="ORF">AVDCRST_MAG19-2427</name>
</gene>
<dbReference type="Pfam" id="PF03190">
    <property type="entry name" value="Thioredox_DsbH"/>
    <property type="match status" value="1"/>
</dbReference>
<dbReference type="Gene3D" id="3.40.30.10">
    <property type="entry name" value="Glutaredoxin"/>
    <property type="match status" value="1"/>
</dbReference>
<dbReference type="InterPro" id="IPR004879">
    <property type="entry name" value="Ssp411-like_TRX"/>
</dbReference>
<evidence type="ECO:0000259" key="1">
    <source>
        <dbReference type="Pfam" id="PF03190"/>
    </source>
</evidence>
<proteinExistence type="predicted"/>
<reference evidence="2" key="1">
    <citation type="submission" date="2020-02" db="EMBL/GenBank/DDBJ databases">
        <authorList>
            <person name="Meier V. D."/>
        </authorList>
    </citation>
    <scope>NUCLEOTIDE SEQUENCE</scope>
    <source>
        <strain evidence="2">AVDCRST_MAG19</strain>
    </source>
</reference>
<dbReference type="SUPFAM" id="SSF52833">
    <property type="entry name" value="Thioredoxin-like"/>
    <property type="match status" value="1"/>
</dbReference>
<dbReference type="PANTHER" id="PTHR42899:SF1">
    <property type="entry name" value="SPERMATOGENESIS-ASSOCIATED PROTEIN 20"/>
    <property type="match status" value="1"/>
</dbReference>
<dbReference type="InterPro" id="IPR012341">
    <property type="entry name" value="6hp_glycosidase-like_sf"/>
</dbReference>
<dbReference type="Gene3D" id="1.50.10.10">
    <property type="match status" value="1"/>
</dbReference>
<dbReference type="InterPro" id="IPR008928">
    <property type="entry name" value="6-hairpin_glycosidase_sf"/>
</dbReference>
<evidence type="ECO:0000313" key="2">
    <source>
        <dbReference type="EMBL" id="CAA9567641.1"/>
    </source>
</evidence>
<dbReference type="InterPro" id="IPR036249">
    <property type="entry name" value="Thioredoxin-like_sf"/>
</dbReference>
<dbReference type="GO" id="GO:0005975">
    <property type="term" value="P:carbohydrate metabolic process"/>
    <property type="evidence" value="ECO:0007669"/>
    <property type="project" value="InterPro"/>
</dbReference>